<dbReference type="AlphaFoldDB" id="A0A7W5DRR1"/>
<evidence type="ECO:0000259" key="1">
    <source>
        <dbReference type="Pfam" id="PF07791"/>
    </source>
</evidence>
<dbReference type="Pfam" id="PF07791">
    <property type="entry name" value="Imm11"/>
    <property type="match status" value="1"/>
</dbReference>
<keyword evidence="3" id="KW-1185">Reference proteome</keyword>
<dbReference type="InterPro" id="IPR012433">
    <property type="entry name" value="Imm11"/>
</dbReference>
<reference evidence="2 3" key="1">
    <citation type="submission" date="2020-08" db="EMBL/GenBank/DDBJ databases">
        <title>Genomic Encyclopedia of Type Strains, Phase IV (KMG-IV): sequencing the most valuable type-strain genomes for metagenomic binning, comparative biology and taxonomic classification.</title>
        <authorList>
            <person name="Goeker M."/>
        </authorList>
    </citation>
    <scope>NUCLEOTIDE SEQUENCE [LARGE SCALE GENOMIC DNA]</scope>
    <source>
        <strain evidence="2 3">DSM 27471</strain>
    </source>
</reference>
<dbReference type="Proteomes" id="UP000544222">
    <property type="component" value="Unassembled WGS sequence"/>
</dbReference>
<evidence type="ECO:0000313" key="3">
    <source>
        <dbReference type="Proteomes" id="UP000544222"/>
    </source>
</evidence>
<evidence type="ECO:0000313" key="2">
    <source>
        <dbReference type="EMBL" id="MBB3187867.1"/>
    </source>
</evidence>
<accession>A0A7W5DRR1</accession>
<comment type="caution">
    <text evidence="2">The sequence shown here is derived from an EMBL/GenBank/DDBJ whole genome shotgun (WGS) entry which is preliminary data.</text>
</comment>
<name>A0A7W5DRR1_9PORP</name>
<organism evidence="2 3">
    <name type="scientific">Microbacter margulisiae</name>
    <dbReference type="NCBI Taxonomy" id="1350067"/>
    <lineage>
        <taxon>Bacteria</taxon>
        <taxon>Pseudomonadati</taxon>
        <taxon>Bacteroidota</taxon>
        <taxon>Bacteroidia</taxon>
        <taxon>Bacteroidales</taxon>
        <taxon>Porphyromonadaceae</taxon>
        <taxon>Microbacter</taxon>
    </lineage>
</organism>
<dbReference type="RefSeq" id="WP_183413682.1">
    <property type="nucleotide sequence ID" value="NZ_JACHYB010000002.1"/>
</dbReference>
<protein>
    <recommendedName>
        <fullName evidence="1">Immunity MXAN-0049 protein domain-containing protein</fullName>
    </recommendedName>
</protein>
<sequence length="224" mass="26341">MHYILKDSTDPKIIGNGFPQVFKFTKEYDPNGEKAIFELYKYRFEFPNFVPNLSGLKLAGYAKLTDFISNSFNTIIVSLKTKLLLEDFNLCPHRFYPCSLHGKKGREYDYYWLHIISDYSDYVDYKKSTFVEYDLFNKKGSVLVESKEDLLKKREELKIKDTENFWTIWGDKIVMQSNFEKRLDLFIVSLIDGNIYVSSRLYSEIIKNNLTGCNLIPANNIEFS</sequence>
<proteinExistence type="predicted"/>
<gene>
    <name evidence="2" type="ORF">FHX64_002065</name>
</gene>
<feature type="domain" description="Immunity MXAN-0049 protein" evidence="1">
    <location>
        <begin position="45"/>
        <end position="132"/>
    </location>
</feature>
<dbReference type="EMBL" id="JACHYB010000002">
    <property type="protein sequence ID" value="MBB3187867.1"/>
    <property type="molecule type" value="Genomic_DNA"/>
</dbReference>